<feature type="region of interest" description="Disordered" evidence="2">
    <location>
        <begin position="321"/>
        <end position="386"/>
    </location>
</feature>
<dbReference type="EMBL" id="LFIV01000023">
    <property type="protein sequence ID" value="KZL75468.1"/>
    <property type="molecule type" value="Genomic_DNA"/>
</dbReference>
<dbReference type="PROSITE" id="PS50089">
    <property type="entry name" value="ZF_RING_2"/>
    <property type="match status" value="1"/>
</dbReference>
<keyword evidence="1" id="KW-0863">Zinc-finger</keyword>
<keyword evidence="5" id="KW-1185">Reference proteome</keyword>
<evidence type="ECO:0000313" key="4">
    <source>
        <dbReference type="EMBL" id="KZL75468.1"/>
    </source>
</evidence>
<keyword evidence="1" id="KW-0479">Metal-binding</keyword>
<dbReference type="InterPro" id="IPR013083">
    <property type="entry name" value="Znf_RING/FYVE/PHD"/>
</dbReference>
<evidence type="ECO:0000256" key="1">
    <source>
        <dbReference type="PROSITE-ProRule" id="PRU00175"/>
    </source>
</evidence>
<dbReference type="PANTHER" id="PTHR14305">
    <property type="entry name" value="E3 UBIQUITIN-PROTEIN LIGASE CCNB1IP1"/>
    <property type="match status" value="1"/>
</dbReference>
<dbReference type="Proteomes" id="UP000076552">
    <property type="component" value="Unassembled WGS sequence"/>
</dbReference>
<dbReference type="AlphaFoldDB" id="A0A166W9U2"/>
<dbReference type="GO" id="GO:0061630">
    <property type="term" value="F:ubiquitin protein ligase activity"/>
    <property type="evidence" value="ECO:0007669"/>
    <property type="project" value="InterPro"/>
</dbReference>
<dbReference type="InterPro" id="IPR001841">
    <property type="entry name" value="Znf_RING"/>
</dbReference>
<feature type="compositionally biased region" description="Polar residues" evidence="2">
    <location>
        <begin position="377"/>
        <end position="386"/>
    </location>
</feature>
<sequence length="386" mass="42441">MDHTLKCNVLKCRKELVDQALVTTCSHIFCAECSKRHGLTGQAQERCNTCPACSSQLTKPDDAVVANLNLTEDYKTSVLSGLSPNVIMECAGRALSFWAYQTTQEIPWTTPTQRLRVSKKNYRASLSARMPTRAWIILANIPTVLSDDCDGVRRKHEELAYAYQDKCRILTQVQELYDRVKRKAELGQMEAAALDAVDSSLRHDMHMPDSNLPEPTAMLKMYEQQTEPANFGPHHPIEPDRGHRRAYVGKGPGAFREDMAWSRSESAQGRPDNVSILQSHRPTIDAGDIVQTPHRTPRGNGVGSHSKFGLMTGSAIAVGTPSGRGPYSLPGNAPNPRKPPVPRGYGLGVGLSSGIRTSNVRHGNHDHLGSRGLMEHSATQSYPRGT</sequence>
<keyword evidence="1" id="KW-0862">Zinc</keyword>
<proteinExistence type="predicted"/>
<accession>A0A166W9U2</accession>
<feature type="domain" description="RING-type" evidence="3">
    <location>
        <begin position="12"/>
        <end position="54"/>
    </location>
</feature>
<evidence type="ECO:0000256" key="2">
    <source>
        <dbReference type="SAM" id="MobiDB-lite"/>
    </source>
</evidence>
<dbReference type="GO" id="GO:0007131">
    <property type="term" value="P:reciprocal meiotic recombination"/>
    <property type="evidence" value="ECO:0007669"/>
    <property type="project" value="InterPro"/>
</dbReference>
<dbReference type="STRING" id="708197.A0A166W9U2"/>
<name>A0A166W9U2_9PEZI</name>
<dbReference type="GO" id="GO:0000795">
    <property type="term" value="C:synaptonemal complex"/>
    <property type="evidence" value="ECO:0007669"/>
    <property type="project" value="InterPro"/>
</dbReference>
<organism evidence="4 5">
    <name type="scientific">Colletotrichum tofieldiae</name>
    <dbReference type="NCBI Taxonomy" id="708197"/>
    <lineage>
        <taxon>Eukaryota</taxon>
        <taxon>Fungi</taxon>
        <taxon>Dikarya</taxon>
        <taxon>Ascomycota</taxon>
        <taxon>Pezizomycotina</taxon>
        <taxon>Sordariomycetes</taxon>
        <taxon>Hypocreomycetidae</taxon>
        <taxon>Glomerellales</taxon>
        <taxon>Glomerellaceae</taxon>
        <taxon>Colletotrichum</taxon>
        <taxon>Colletotrichum spaethianum species complex</taxon>
    </lineage>
</organism>
<dbReference type="PANTHER" id="PTHR14305:SF0">
    <property type="entry name" value="E3 UBIQUITIN-PROTEIN LIGASE CCNB1IP1"/>
    <property type="match status" value="1"/>
</dbReference>
<reference evidence="4 5" key="1">
    <citation type="submission" date="2015-06" db="EMBL/GenBank/DDBJ databases">
        <title>Survival trade-offs in plant roots during colonization by closely related pathogenic and mutualistic fungi.</title>
        <authorList>
            <person name="Hacquard S."/>
            <person name="Kracher B."/>
            <person name="Hiruma K."/>
            <person name="Weinman A."/>
            <person name="Muench P."/>
            <person name="Garrido Oter R."/>
            <person name="Ver Loren van Themaat E."/>
            <person name="Dallerey J.-F."/>
            <person name="Damm U."/>
            <person name="Henrissat B."/>
            <person name="Lespinet O."/>
            <person name="Thon M."/>
            <person name="Kemen E."/>
            <person name="McHardy A.C."/>
            <person name="Schulze-Lefert P."/>
            <person name="O'Connell R.J."/>
        </authorList>
    </citation>
    <scope>NUCLEOTIDE SEQUENCE [LARGE SCALE GENOMIC DNA]</scope>
    <source>
        <strain evidence="4 5">0861</strain>
    </source>
</reference>
<dbReference type="Gene3D" id="3.30.40.10">
    <property type="entry name" value="Zinc/RING finger domain, C3HC4 (zinc finger)"/>
    <property type="match status" value="1"/>
</dbReference>
<evidence type="ECO:0000259" key="3">
    <source>
        <dbReference type="PROSITE" id="PS50089"/>
    </source>
</evidence>
<protein>
    <submittedName>
        <fullName evidence="4">E3 ubiquitin-protein ligase CCNB1IP1</fullName>
    </submittedName>
</protein>
<evidence type="ECO:0000313" key="5">
    <source>
        <dbReference type="Proteomes" id="UP000076552"/>
    </source>
</evidence>
<dbReference type="GO" id="GO:0008270">
    <property type="term" value="F:zinc ion binding"/>
    <property type="evidence" value="ECO:0007669"/>
    <property type="project" value="UniProtKB-KW"/>
</dbReference>
<comment type="caution">
    <text evidence="4">The sequence shown here is derived from an EMBL/GenBank/DDBJ whole genome shotgun (WGS) entry which is preliminary data.</text>
</comment>
<dbReference type="SUPFAM" id="SSF57850">
    <property type="entry name" value="RING/U-box"/>
    <property type="match status" value="1"/>
</dbReference>
<dbReference type="InterPro" id="IPR042448">
    <property type="entry name" value="CCNB1IP1"/>
</dbReference>
<gene>
    <name evidence="4" type="ORF">CT0861_05589</name>
</gene>